<dbReference type="PANTHER" id="PTHR48111">
    <property type="entry name" value="REGULATOR OF RPOS"/>
    <property type="match status" value="1"/>
</dbReference>
<dbReference type="Gene3D" id="1.10.10.10">
    <property type="entry name" value="Winged helix-like DNA-binding domain superfamily/Winged helix DNA-binding domain"/>
    <property type="match status" value="1"/>
</dbReference>
<dbReference type="Gene3D" id="6.10.250.690">
    <property type="match status" value="1"/>
</dbReference>
<feature type="domain" description="OmpR/PhoB-type" evidence="9">
    <location>
        <begin position="132"/>
        <end position="228"/>
    </location>
</feature>
<dbReference type="PROSITE" id="PS50110">
    <property type="entry name" value="RESPONSE_REGULATORY"/>
    <property type="match status" value="1"/>
</dbReference>
<dbReference type="AlphaFoldDB" id="A0A8A4TVJ4"/>
<evidence type="ECO:0000256" key="7">
    <source>
        <dbReference type="PROSITE-ProRule" id="PRU01091"/>
    </source>
</evidence>
<dbReference type="Gene3D" id="3.40.50.2300">
    <property type="match status" value="1"/>
</dbReference>
<dbReference type="InterPro" id="IPR039420">
    <property type="entry name" value="WalR-like"/>
</dbReference>
<dbReference type="GO" id="GO:0000976">
    <property type="term" value="F:transcription cis-regulatory region binding"/>
    <property type="evidence" value="ECO:0007669"/>
    <property type="project" value="TreeGrafter"/>
</dbReference>
<dbReference type="KEGG" id="scor:J3U87_13110"/>
<dbReference type="CDD" id="cd00383">
    <property type="entry name" value="trans_reg_C"/>
    <property type="match status" value="1"/>
</dbReference>
<dbReference type="RefSeq" id="WP_237383490.1">
    <property type="nucleotide sequence ID" value="NZ_CP071793.1"/>
</dbReference>
<keyword evidence="3" id="KW-0805">Transcription regulation</keyword>
<keyword evidence="1 6" id="KW-0597">Phosphoprotein</keyword>
<feature type="domain" description="Response regulatory" evidence="8">
    <location>
        <begin position="5"/>
        <end position="121"/>
    </location>
</feature>
<evidence type="ECO:0000256" key="4">
    <source>
        <dbReference type="ARBA" id="ARBA00023125"/>
    </source>
</evidence>
<evidence type="ECO:0000313" key="10">
    <source>
        <dbReference type="EMBL" id="QTD53387.1"/>
    </source>
</evidence>
<dbReference type="GO" id="GO:0006355">
    <property type="term" value="P:regulation of DNA-templated transcription"/>
    <property type="evidence" value="ECO:0007669"/>
    <property type="project" value="InterPro"/>
</dbReference>
<keyword evidence="2" id="KW-0902">Two-component regulatory system</keyword>
<name>A0A8A4TVJ4_SULCO</name>
<dbReference type="GO" id="GO:0000156">
    <property type="term" value="F:phosphorelay response regulator activity"/>
    <property type="evidence" value="ECO:0007669"/>
    <property type="project" value="TreeGrafter"/>
</dbReference>
<keyword evidence="11" id="KW-1185">Reference proteome</keyword>
<dbReference type="SUPFAM" id="SSF46894">
    <property type="entry name" value="C-terminal effector domain of the bipartite response regulators"/>
    <property type="match status" value="1"/>
</dbReference>
<dbReference type="PROSITE" id="PS51755">
    <property type="entry name" value="OMPR_PHOB"/>
    <property type="match status" value="1"/>
</dbReference>
<dbReference type="GO" id="GO:0032993">
    <property type="term" value="C:protein-DNA complex"/>
    <property type="evidence" value="ECO:0007669"/>
    <property type="project" value="TreeGrafter"/>
</dbReference>
<dbReference type="InterPro" id="IPR001789">
    <property type="entry name" value="Sig_transdc_resp-reg_receiver"/>
</dbReference>
<proteinExistence type="predicted"/>
<dbReference type="SMART" id="SM00448">
    <property type="entry name" value="REC"/>
    <property type="match status" value="1"/>
</dbReference>
<protein>
    <submittedName>
        <fullName evidence="10">Response regulator transcription factor</fullName>
    </submittedName>
</protein>
<dbReference type="PANTHER" id="PTHR48111:SF1">
    <property type="entry name" value="TWO-COMPONENT RESPONSE REGULATOR ORR33"/>
    <property type="match status" value="1"/>
</dbReference>
<evidence type="ECO:0000256" key="2">
    <source>
        <dbReference type="ARBA" id="ARBA00023012"/>
    </source>
</evidence>
<dbReference type="GO" id="GO:0005829">
    <property type="term" value="C:cytosol"/>
    <property type="evidence" value="ECO:0007669"/>
    <property type="project" value="TreeGrafter"/>
</dbReference>
<dbReference type="Proteomes" id="UP000663929">
    <property type="component" value="Chromosome"/>
</dbReference>
<evidence type="ECO:0000256" key="6">
    <source>
        <dbReference type="PROSITE-ProRule" id="PRU00169"/>
    </source>
</evidence>
<evidence type="ECO:0000256" key="5">
    <source>
        <dbReference type="ARBA" id="ARBA00023163"/>
    </source>
</evidence>
<dbReference type="SUPFAM" id="SSF52172">
    <property type="entry name" value="CheY-like"/>
    <property type="match status" value="1"/>
</dbReference>
<gene>
    <name evidence="10" type="ORF">J3U87_13110</name>
</gene>
<dbReference type="FunFam" id="3.40.50.2300:FF:000001">
    <property type="entry name" value="DNA-binding response regulator PhoB"/>
    <property type="match status" value="1"/>
</dbReference>
<accession>A0A8A4TVJ4</accession>
<dbReference type="SMART" id="SM00862">
    <property type="entry name" value="Trans_reg_C"/>
    <property type="match status" value="1"/>
</dbReference>
<keyword evidence="4 7" id="KW-0238">DNA-binding</keyword>
<feature type="modified residue" description="4-aspartylphosphate" evidence="6">
    <location>
        <position position="54"/>
    </location>
</feature>
<dbReference type="Pfam" id="PF00072">
    <property type="entry name" value="Response_reg"/>
    <property type="match status" value="1"/>
</dbReference>
<dbReference type="Pfam" id="PF00486">
    <property type="entry name" value="Trans_reg_C"/>
    <property type="match status" value="1"/>
</dbReference>
<dbReference type="InterPro" id="IPR016032">
    <property type="entry name" value="Sig_transdc_resp-reg_C-effctor"/>
</dbReference>
<keyword evidence="5" id="KW-0804">Transcription</keyword>
<evidence type="ECO:0000256" key="1">
    <source>
        <dbReference type="ARBA" id="ARBA00022553"/>
    </source>
</evidence>
<dbReference type="InterPro" id="IPR036388">
    <property type="entry name" value="WH-like_DNA-bd_sf"/>
</dbReference>
<dbReference type="InterPro" id="IPR011006">
    <property type="entry name" value="CheY-like_superfamily"/>
</dbReference>
<sequence>MPKERILVVEDERDILELITYNLNREGYTVHGIASGEEALRAIPDFKPNLVVLDWMLPGMDGLEVCKFIKQNGKTAEVSVIILTAKDAEADIVTGLEIGADDYLTKPFSPRVLLARIKALLRRNRKTQADSDAVLNVDAMVIHPGKREVRVDDRRIKLTNMEFRILHFLASHQGWVYTRSQIVSAARGEDYAVTDRSVDAIIVGLRKKLGPEAHYIETVRGVGYRFKE</sequence>
<dbReference type="InterPro" id="IPR001867">
    <property type="entry name" value="OmpR/PhoB-type_DNA-bd"/>
</dbReference>
<evidence type="ECO:0000259" key="8">
    <source>
        <dbReference type="PROSITE" id="PS50110"/>
    </source>
</evidence>
<dbReference type="EMBL" id="CP071793">
    <property type="protein sequence ID" value="QTD53387.1"/>
    <property type="molecule type" value="Genomic_DNA"/>
</dbReference>
<evidence type="ECO:0000313" key="11">
    <source>
        <dbReference type="Proteomes" id="UP000663929"/>
    </source>
</evidence>
<feature type="DNA-binding region" description="OmpR/PhoB-type" evidence="7">
    <location>
        <begin position="132"/>
        <end position="228"/>
    </location>
</feature>
<organism evidence="10 11">
    <name type="scientific">Sulfidibacter corallicola</name>
    <dbReference type="NCBI Taxonomy" id="2818388"/>
    <lineage>
        <taxon>Bacteria</taxon>
        <taxon>Pseudomonadati</taxon>
        <taxon>Acidobacteriota</taxon>
        <taxon>Holophagae</taxon>
        <taxon>Acanthopleuribacterales</taxon>
        <taxon>Acanthopleuribacteraceae</taxon>
        <taxon>Sulfidibacter</taxon>
    </lineage>
</organism>
<evidence type="ECO:0000256" key="3">
    <source>
        <dbReference type="ARBA" id="ARBA00023015"/>
    </source>
</evidence>
<evidence type="ECO:0000259" key="9">
    <source>
        <dbReference type="PROSITE" id="PS51755"/>
    </source>
</evidence>
<reference evidence="10" key="1">
    <citation type="submission" date="2021-03" db="EMBL/GenBank/DDBJ databases">
        <title>Acanthopleuribacteraceae sp. M133.</title>
        <authorList>
            <person name="Wang G."/>
        </authorList>
    </citation>
    <scope>NUCLEOTIDE SEQUENCE</scope>
    <source>
        <strain evidence="10">M133</strain>
    </source>
</reference>